<name>A0A914VLU3_9BILA</name>
<evidence type="ECO:0000313" key="1">
    <source>
        <dbReference type="Proteomes" id="UP000887566"/>
    </source>
</evidence>
<protein>
    <submittedName>
        <fullName evidence="2">Uncharacterized protein</fullName>
    </submittedName>
</protein>
<evidence type="ECO:0000313" key="2">
    <source>
        <dbReference type="WBParaSite" id="PSAMB.scaffold2134size25155.g16550.t1"/>
    </source>
</evidence>
<sequence length="207" mass="22147">MDGPANSVYARHVFFAIAEAFADLRRSLAEAEGWREKFCRKAAVRDRFGGRVSFFTSCNRGRTHRGPGGATRSGDCCLPVSVAARTGEIGGVPSVSVSVAKILILILVGRSRRHGGAARRVLLGVVRGGRLAIGGGRRSVAIGRSLPVSAAVVPVVPLVTLAPLPSPDRQHGCERGVYGRHGLPTLTRSWPVCNLPRRNSWRSRPPL</sequence>
<keyword evidence="1" id="KW-1185">Reference proteome</keyword>
<accession>A0A914VLU3</accession>
<organism evidence="1 2">
    <name type="scientific">Plectus sambesii</name>
    <dbReference type="NCBI Taxonomy" id="2011161"/>
    <lineage>
        <taxon>Eukaryota</taxon>
        <taxon>Metazoa</taxon>
        <taxon>Ecdysozoa</taxon>
        <taxon>Nematoda</taxon>
        <taxon>Chromadorea</taxon>
        <taxon>Plectida</taxon>
        <taxon>Plectina</taxon>
        <taxon>Plectoidea</taxon>
        <taxon>Plectidae</taxon>
        <taxon>Plectus</taxon>
    </lineage>
</organism>
<dbReference type="Proteomes" id="UP000887566">
    <property type="component" value="Unplaced"/>
</dbReference>
<dbReference type="WBParaSite" id="PSAMB.scaffold2134size25155.g16550.t1">
    <property type="protein sequence ID" value="PSAMB.scaffold2134size25155.g16550.t1"/>
    <property type="gene ID" value="PSAMB.scaffold2134size25155.g16550"/>
</dbReference>
<dbReference type="AlphaFoldDB" id="A0A914VLU3"/>
<reference evidence="2" key="1">
    <citation type="submission" date="2022-11" db="UniProtKB">
        <authorList>
            <consortium name="WormBaseParasite"/>
        </authorList>
    </citation>
    <scope>IDENTIFICATION</scope>
</reference>
<proteinExistence type="predicted"/>